<comment type="caution">
    <text evidence="11">The sequence shown here is derived from an EMBL/GenBank/DDBJ whole genome shotgun (WGS) entry which is preliminary data.</text>
</comment>
<dbReference type="InterPro" id="IPR027073">
    <property type="entry name" value="5_3_exoribonuclease"/>
</dbReference>
<feature type="coiled-coil region" evidence="7">
    <location>
        <begin position="447"/>
        <end position="474"/>
    </location>
</feature>
<evidence type="ECO:0000256" key="6">
    <source>
        <dbReference type="PIRNR" id="PIRNR037239"/>
    </source>
</evidence>
<evidence type="ECO:0000256" key="7">
    <source>
        <dbReference type="SAM" id="Coils"/>
    </source>
</evidence>
<dbReference type="InterPro" id="IPR041412">
    <property type="entry name" value="Xrn1_helical"/>
</dbReference>
<dbReference type="GO" id="GO:0005634">
    <property type="term" value="C:nucleus"/>
    <property type="evidence" value="ECO:0007669"/>
    <property type="project" value="InterPro"/>
</dbReference>
<proteinExistence type="inferred from homology"/>
<feature type="domain" description="Xrn1 helical" evidence="10">
    <location>
        <begin position="302"/>
        <end position="759"/>
    </location>
</feature>
<evidence type="ECO:0000256" key="8">
    <source>
        <dbReference type="SAM" id="MobiDB-lite"/>
    </source>
</evidence>
<dbReference type="GO" id="GO:0006397">
    <property type="term" value="P:mRNA processing"/>
    <property type="evidence" value="ECO:0007669"/>
    <property type="project" value="UniProtKB-UniRule"/>
</dbReference>
<dbReference type="PANTHER" id="PTHR12341">
    <property type="entry name" value="5'-&gt;3' EXORIBONUCLEASE"/>
    <property type="match status" value="1"/>
</dbReference>
<evidence type="ECO:0000256" key="3">
    <source>
        <dbReference type="ARBA" id="ARBA00022722"/>
    </source>
</evidence>
<dbReference type="Gene3D" id="1.25.40.1050">
    <property type="match status" value="1"/>
</dbReference>
<dbReference type="InterPro" id="IPR004859">
    <property type="entry name" value="Xrn1_N"/>
</dbReference>
<evidence type="ECO:0000259" key="10">
    <source>
        <dbReference type="Pfam" id="PF17846"/>
    </source>
</evidence>
<dbReference type="InterPro" id="IPR017151">
    <property type="entry name" value="Xrn2/3/4"/>
</dbReference>
<dbReference type="PANTHER" id="PTHR12341:SF62">
    <property type="entry name" value="5'-3' EXORIBONUCLEASE 3-LIKE"/>
    <property type="match status" value="1"/>
</dbReference>
<gene>
    <name evidence="11" type="ORF">D0Y65_033818</name>
</gene>
<dbReference type="Pfam" id="PF03159">
    <property type="entry name" value="XRN_N"/>
    <property type="match status" value="1"/>
</dbReference>
<dbReference type="GO" id="GO:0003723">
    <property type="term" value="F:RNA binding"/>
    <property type="evidence" value="ECO:0007669"/>
    <property type="project" value="TreeGrafter"/>
</dbReference>
<evidence type="ECO:0000313" key="11">
    <source>
        <dbReference type="EMBL" id="RZB75084.1"/>
    </source>
</evidence>
<feature type="region of interest" description="Disordered" evidence="8">
    <location>
        <begin position="861"/>
        <end position="972"/>
    </location>
</feature>
<keyword evidence="12" id="KW-1185">Reference proteome</keyword>
<evidence type="ECO:0000256" key="2">
    <source>
        <dbReference type="ARBA" id="ARBA00022664"/>
    </source>
</evidence>
<dbReference type="GO" id="GO:0000956">
    <property type="term" value="P:nuclear-transcribed mRNA catabolic process"/>
    <property type="evidence" value="ECO:0007669"/>
    <property type="project" value="TreeGrafter"/>
</dbReference>
<keyword evidence="5 6" id="KW-0269">Exonuclease</keyword>
<keyword evidence="4 6" id="KW-0378">Hydrolase</keyword>
<evidence type="ECO:0000313" key="12">
    <source>
        <dbReference type="Proteomes" id="UP000289340"/>
    </source>
</evidence>
<keyword evidence="3 6" id="KW-0540">Nuclease</keyword>
<reference evidence="11 12" key="1">
    <citation type="submission" date="2018-09" db="EMBL/GenBank/DDBJ databases">
        <title>A high-quality reference genome of wild soybean provides a powerful tool to mine soybean genomes.</title>
        <authorList>
            <person name="Xie M."/>
            <person name="Chung C.Y.L."/>
            <person name="Li M.-W."/>
            <person name="Wong F.-L."/>
            <person name="Chan T.-F."/>
            <person name="Lam H.-M."/>
        </authorList>
    </citation>
    <scope>NUCLEOTIDE SEQUENCE [LARGE SCALE GENOMIC DNA]</scope>
    <source>
        <strain evidence="12">cv. W05</strain>
        <tissue evidence="11">Hypocotyl of etiolated seedlings</tissue>
    </source>
</reference>
<feature type="compositionally biased region" description="Polar residues" evidence="8">
    <location>
        <begin position="881"/>
        <end position="936"/>
    </location>
</feature>
<dbReference type="EC" id="3.1.13.-" evidence="6"/>
<evidence type="ECO:0000256" key="5">
    <source>
        <dbReference type="ARBA" id="ARBA00022839"/>
    </source>
</evidence>
<feature type="domain" description="Xrn1 N-terminal" evidence="9">
    <location>
        <begin position="1"/>
        <end position="260"/>
    </location>
</feature>
<dbReference type="Proteomes" id="UP000289340">
    <property type="component" value="Chromosome 12"/>
</dbReference>
<comment type="function">
    <text evidence="6">Possesses 5'-&gt;3' exoribonuclease activity. Acts as an endogenous post-transcriptional gene silencing (PTGS) suppressor.</text>
</comment>
<organism evidence="11 12">
    <name type="scientific">Glycine soja</name>
    <name type="common">Wild soybean</name>
    <dbReference type="NCBI Taxonomy" id="3848"/>
    <lineage>
        <taxon>Eukaryota</taxon>
        <taxon>Viridiplantae</taxon>
        <taxon>Streptophyta</taxon>
        <taxon>Embryophyta</taxon>
        <taxon>Tracheophyta</taxon>
        <taxon>Spermatophyta</taxon>
        <taxon>Magnoliopsida</taxon>
        <taxon>eudicotyledons</taxon>
        <taxon>Gunneridae</taxon>
        <taxon>Pentapetalae</taxon>
        <taxon>rosids</taxon>
        <taxon>fabids</taxon>
        <taxon>Fabales</taxon>
        <taxon>Fabaceae</taxon>
        <taxon>Papilionoideae</taxon>
        <taxon>50 kb inversion clade</taxon>
        <taxon>NPAAA clade</taxon>
        <taxon>indigoferoid/millettioid clade</taxon>
        <taxon>Phaseoleae</taxon>
        <taxon>Glycine</taxon>
        <taxon>Glycine subgen. Soja</taxon>
    </lineage>
</organism>
<evidence type="ECO:0000256" key="4">
    <source>
        <dbReference type="ARBA" id="ARBA00022801"/>
    </source>
</evidence>
<dbReference type="CDD" id="cd18673">
    <property type="entry name" value="PIN_XRN1-2-like"/>
    <property type="match status" value="1"/>
</dbReference>
<dbReference type="Gene3D" id="3.40.50.12390">
    <property type="match status" value="2"/>
</dbReference>
<keyword evidence="2 6" id="KW-0507">mRNA processing</keyword>
<evidence type="ECO:0000256" key="1">
    <source>
        <dbReference type="ARBA" id="ARBA00006994"/>
    </source>
</evidence>
<accession>A0A445HNC9</accession>
<keyword evidence="7" id="KW-0175">Coiled coil</keyword>
<protein>
    <recommendedName>
        <fullName evidence="6">5'-3' exoribonuclease</fullName>
        <ecNumber evidence="6">3.1.13.-</ecNumber>
    </recommendedName>
</protein>
<dbReference type="EMBL" id="QZWG01000012">
    <property type="protein sequence ID" value="RZB75084.1"/>
    <property type="molecule type" value="Genomic_DNA"/>
</dbReference>
<sequence>MGVPSFYRWLVNKYPKVVQDVVDPTMQEDPNGVKFDNLYLDMNAIIHPCFHPDDHDKIPFPTTFEDVFRNVFDYIDRLVETVRPGKLLYMAIDTDHVRVSESVWNLRQNGVAPRAKMNQQRSRRFRAAKDNEIQEAEEERLRKQFETEGKQVLPKQESDVSDSNIITPGTEFMHELSKALKSYISARITSNPLWKDIMVILSDANVPGEGEHKIMSYIRKQRSLEGYDPNTSHCLYGSDADLIMLAMATHEPHFSILREDILIQHQHPKIDAKPFKFLHIWLLREYLGTDMKIEDPPKNCSIEFERIIDDFIFICFFAGNDFLPHMPTLEIHEGAIDLLMNVYKKEFNKLGGYLVDMSRIGEEHAAFLKLSRVEKFILAVGAYEEKIFKKRSETRERYLRRLIRDNEDAKREEVNAACYSDLDDENTSDCTLLIKKAPDSKTLSVLVNNVSATHAEIEQNTKDLKNELKRCIREKCDLFKSGDFLIDKIKLGTPGFKERYFKAKFSVEGPTDIECKRKEIVQKYTEGLVWVLQYYFSSVASWTWFYPFHYGPFASDLKGMGQVRVKFEKGVPFLPLDQLLSVLPPASSHALPKAYSQLMLDEQSRIFDFYPQDFEVDTEGKRFMWQGICILSWIDDKRLVAETRELKNELSENEAIRNSVKADSLFVRSASKLAEKFGSLSLDTNLPCKLETRMSSDGIGGILSLCDEFVEKPCLDICDNKKKDSVLCVYYELPAGSNHIPGLLSDVKLPEKTIFESDIMETELWHECQKYYSRFERVQNQDNWRSENTSNTSRFASNAISQRTRIFSSNTPLFTFQGAGVGWGSGRGKRIDAMASESVPNNTKPQHFVDNFRQLRISESNNHFLRPGGGSSLFRPHNKGHTNQSRNAPYHQGSPSNNGYINQPRNAPYHQGSQYNNGYMNQSKTAPNHQGSQYVTVPNFGRGQGRGASSNSSLRPQWSGGKAYQVKDQDRW</sequence>
<dbReference type="GO" id="GO:0004534">
    <property type="term" value="F:5'-3' RNA exonuclease activity"/>
    <property type="evidence" value="ECO:0007669"/>
    <property type="project" value="UniProtKB-UniRule"/>
</dbReference>
<dbReference type="PIRSF" id="PIRSF037239">
    <property type="entry name" value="Exonuclease_Xrn2"/>
    <property type="match status" value="1"/>
</dbReference>
<dbReference type="Pfam" id="PF17846">
    <property type="entry name" value="XRN_M"/>
    <property type="match status" value="1"/>
</dbReference>
<feature type="compositionally biased region" description="Polar residues" evidence="8">
    <location>
        <begin position="947"/>
        <end position="956"/>
    </location>
</feature>
<name>A0A445HNC9_GLYSO</name>
<evidence type="ECO:0000259" key="9">
    <source>
        <dbReference type="Pfam" id="PF03159"/>
    </source>
</evidence>
<comment type="similarity">
    <text evidence="1 6">Belongs to the 5'-3' exonuclease family. XRN2/RAT1 subfamily.</text>
</comment>
<dbReference type="AlphaFoldDB" id="A0A445HNC9"/>